<reference evidence="2 3" key="1">
    <citation type="submission" date="2020-05" db="EMBL/GenBank/DDBJ databases">
        <authorList>
            <person name="Campoy J."/>
            <person name="Schneeberger K."/>
            <person name="Spophaly S."/>
        </authorList>
    </citation>
    <scope>NUCLEOTIDE SEQUENCE [LARGE SCALE GENOMIC DNA]</scope>
    <source>
        <strain evidence="2">PruArmRojPasFocal</strain>
    </source>
</reference>
<dbReference type="AlphaFoldDB" id="A0A6J5VH47"/>
<organism evidence="2 3">
    <name type="scientific">Prunus armeniaca</name>
    <name type="common">Apricot</name>
    <name type="synonym">Armeniaca vulgaris</name>
    <dbReference type="NCBI Taxonomy" id="36596"/>
    <lineage>
        <taxon>Eukaryota</taxon>
        <taxon>Viridiplantae</taxon>
        <taxon>Streptophyta</taxon>
        <taxon>Embryophyta</taxon>
        <taxon>Tracheophyta</taxon>
        <taxon>Spermatophyta</taxon>
        <taxon>Magnoliopsida</taxon>
        <taxon>eudicotyledons</taxon>
        <taxon>Gunneridae</taxon>
        <taxon>Pentapetalae</taxon>
        <taxon>rosids</taxon>
        <taxon>fabids</taxon>
        <taxon>Rosales</taxon>
        <taxon>Rosaceae</taxon>
        <taxon>Amygdaloideae</taxon>
        <taxon>Amygdaleae</taxon>
        <taxon>Prunus</taxon>
    </lineage>
</organism>
<evidence type="ECO:0000313" key="3">
    <source>
        <dbReference type="Proteomes" id="UP000507222"/>
    </source>
</evidence>
<sequence length="274" mass="32320">METHSNLKTWISDNLMALLGYSNIVVVQFIIRLTNVATSPAGVVDKLLDFGFSSSSEIGPFSKEIFTRVHREASEREIASLVRKLQRTYDHLDADTDDYYESMKSYSKKRWYRKRVSSEEDEDEEMEEERRVKRRTWSDECQDSSDSEEERLRDQREREELERNIRERERDAAAATRKLTKERLKQREAEEAFFRTNADVEALRKVSRQVYLKKLKEIIDDLEDMNYLFEGVKLTEAEDNELRACLRISNGETKESENLGIGELLNRYGKNHSH</sequence>
<dbReference type="Proteomes" id="UP000507222">
    <property type="component" value="Unassembled WGS sequence"/>
</dbReference>
<feature type="region of interest" description="Disordered" evidence="1">
    <location>
        <begin position="117"/>
        <end position="159"/>
    </location>
</feature>
<evidence type="ECO:0008006" key="4">
    <source>
        <dbReference type="Google" id="ProtNLM"/>
    </source>
</evidence>
<evidence type="ECO:0000313" key="2">
    <source>
        <dbReference type="EMBL" id="CAB4288320.1"/>
    </source>
</evidence>
<proteinExistence type="predicted"/>
<gene>
    <name evidence="2" type="ORF">CURHAP_LOCUS46489</name>
</gene>
<accession>A0A6J5VH47</accession>
<dbReference type="EMBL" id="CAEKDK010000007">
    <property type="protein sequence ID" value="CAB4288320.1"/>
    <property type="molecule type" value="Genomic_DNA"/>
</dbReference>
<name>A0A6J5VH47_PRUAR</name>
<feature type="compositionally biased region" description="Acidic residues" evidence="1">
    <location>
        <begin position="140"/>
        <end position="149"/>
    </location>
</feature>
<protein>
    <recommendedName>
        <fullName evidence="4">PWI domain-containing protein</fullName>
    </recommendedName>
</protein>
<feature type="compositionally biased region" description="Basic and acidic residues" evidence="1">
    <location>
        <begin position="150"/>
        <end position="159"/>
    </location>
</feature>
<evidence type="ECO:0000256" key="1">
    <source>
        <dbReference type="SAM" id="MobiDB-lite"/>
    </source>
</evidence>